<dbReference type="PANTHER" id="PTHR42791">
    <property type="entry name" value="GNAT FAMILY ACETYLTRANSFERASE"/>
    <property type="match status" value="1"/>
</dbReference>
<feature type="domain" description="N-acetyltransferase" evidence="1">
    <location>
        <begin position="96"/>
        <end position="236"/>
    </location>
</feature>
<evidence type="ECO:0000313" key="2">
    <source>
        <dbReference type="EMBL" id="TQV99321.1"/>
    </source>
</evidence>
<accession>A0A545WAI6</accession>
<dbReference type="CDD" id="cd04301">
    <property type="entry name" value="NAT_SF"/>
    <property type="match status" value="1"/>
</dbReference>
<proteinExistence type="predicted"/>
<dbReference type="InterPro" id="IPR052523">
    <property type="entry name" value="Trichothecene_AcTrans"/>
</dbReference>
<dbReference type="EMBL" id="SPUK01000002">
    <property type="protein sequence ID" value="TQV99321.1"/>
    <property type="molecule type" value="Genomic_DNA"/>
</dbReference>
<dbReference type="Proteomes" id="UP000315783">
    <property type="component" value="Unassembled WGS sequence"/>
</dbReference>
<dbReference type="PROSITE" id="PS51186">
    <property type="entry name" value="GNAT"/>
    <property type="match status" value="1"/>
</dbReference>
<dbReference type="AlphaFoldDB" id="A0A545WAI6"/>
<organism evidence="2 3">
    <name type="scientific">Cordyceps javanica</name>
    <dbReference type="NCBI Taxonomy" id="43265"/>
    <lineage>
        <taxon>Eukaryota</taxon>
        <taxon>Fungi</taxon>
        <taxon>Dikarya</taxon>
        <taxon>Ascomycota</taxon>
        <taxon>Pezizomycotina</taxon>
        <taxon>Sordariomycetes</taxon>
        <taxon>Hypocreomycetidae</taxon>
        <taxon>Hypocreales</taxon>
        <taxon>Cordycipitaceae</taxon>
        <taxon>Cordyceps</taxon>
    </lineage>
</organism>
<dbReference type="OrthoDB" id="2115692at2759"/>
<dbReference type="InterPro" id="IPR000182">
    <property type="entry name" value="GNAT_dom"/>
</dbReference>
<sequence length="247" mass="26420">MSIFIRKAVEADIPAMAALDVAGYRHSAFRAAMFPPERRVRPGDGDALEWFERGARRALSSPCPMTHYIVAVAQGEVGDADGDGSQNRETTAVVGMAIWGSPRPDVDAATAVQGEEATRRSGGPPPGLPSYIGYEPVMAANEEIQTMLDAQDVLDKKTRSAMWNLDAVVVDQGHRRKGVGRALVQWGVDRAAEEGKGVWLIATSDGQRLYDAMGFSLVDSGARCGEAQHIMFRDLGHGGVAPPATDS</sequence>
<dbReference type="InterPro" id="IPR016181">
    <property type="entry name" value="Acyl_CoA_acyltransferase"/>
</dbReference>
<comment type="caution">
    <text evidence="2">The sequence shown here is derived from an EMBL/GenBank/DDBJ whole genome shotgun (WGS) entry which is preliminary data.</text>
</comment>
<name>A0A545WAI6_9HYPO</name>
<protein>
    <submittedName>
        <fullName evidence="2">Acetyltransferase (GNAT) family domain-containing protein</fullName>
    </submittedName>
</protein>
<gene>
    <name evidence="2" type="ORF">IF1G_01536</name>
</gene>
<dbReference type="Pfam" id="PF13508">
    <property type="entry name" value="Acetyltransf_7"/>
    <property type="match status" value="1"/>
</dbReference>
<dbReference type="Gene3D" id="3.40.630.30">
    <property type="match status" value="1"/>
</dbReference>
<dbReference type="SUPFAM" id="SSF55729">
    <property type="entry name" value="Acyl-CoA N-acyltransferases (Nat)"/>
    <property type="match status" value="1"/>
</dbReference>
<reference evidence="2 3" key="1">
    <citation type="journal article" date="2019" name="Appl. Microbiol. Biotechnol.">
        <title>Genome sequence of Isaria javanica and comparative genome analysis insights into family S53 peptidase evolution in fungal entomopathogens.</title>
        <authorList>
            <person name="Lin R."/>
            <person name="Zhang X."/>
            <person name="Xin B."/>
            <person name="Zou M."/>
            <person name="Gao Y."/>
            <person name="Qin F."/>
            <person name="Hu Q."/>
            <person name="Xie B."/>
            <person name="Cheng X."/>
        </authorList>
    </citation>
    <scope>NUCLEOTIDE SEQUENCE [LARGE SCALE GENOMIC DNA]</scope>
    <source>
        <strain evidence="2 3">IJ1G</strain>
    </source>
</reference>
<keyword evidence="3" id="KW-1185">Reference proteome</keyword>
<keyword evidence="2" id="KW-0808">Transferase</keyword>
<dbReference type="STRING" id="43265.A0A545WAI6"/>
<dbReference type="GO" id="GO:0016747">
    <property type="term" value="F:acyltransferase activity, transferring groups other than amino-acyl groups"/>
    <property type="evidence" value="ECO:0007669"/>
    <property type="project" value="InterPro"/>
</dbReference>
<evidence type="ECO:0000259" key="1">
    <source>
        <dbReference type="PROSITE" id="PS51186"/>
    </source>
</evidence>
<dbReference type="PANTHER" id="PTHR42791:SF2">
    <property type="entry name" value="N-ACETYLTRANSFERASE DOMAIN-CONTAINING PROTEIN"/>
    <property type="match status" value="1"/>
</dbReference>
<evidence type="ECO:0000313" key="3">
    <source>
        <dbReference type="Proteomes" id="UP000315783"/>
    </source>
</evidence>